<evidence type="ECO:0000259" key="4">
    <source>
        <dbReference type="Pfam" id="PF16656"/>
    </source>
</evidence>
<organism evidence="5">
    <name type="scientific">marine sediment metagenome</name>
    <dbReference type="NCBI Taxonomy" id="412755"/>
    <lineage>
        <taxon>unclassified sequences</taxon>
        <taxon>metagenomes</taxon>
        <taxon>ecological metagenomes</taxon>
    </lineage>
</organism>
<dbReference type="EMBL" id="BARW01000295">
    <property type="protein sequence ID" value="GAI62290.1"/>
    <property type="molecule type" value="Genomic_DNA"/>
</dbReference>
<evidence type="ECO:0000256" key="1">
    <source>
        <dbReference type="ARBA" id="ARBA00022729"/>
    </source>
</evidence>
<comment type="caution">
    <text evidence="5">The sequence shown here is derived from an EMBL/GenBank/DDBJ whole genome shotgun (WGS) entry which is preliminary data.</text>
</comment>
<gene>
    <name evidence="5" type="ORF">S12H4_01469</name>
</gene>
<dbReference type="Pfam" id="PF16656">
    <property type="entry name" value="Pur_ac_phosph_N"/>
    <property type="match status" value="1"/>
</dbReference>
<feature type="domain" description="Purple acid phosphatase N-terminal" evidence="4">
    <location>
        <begin position="9"/>
        <end position="86"/>
    </location>
</feature>
<dbReference type="InterPro" id="IPR039331">
    <property type="entry name" value="PAPs-like"/>
</dbReference>
<protein>
    <recommendedName>
        <fullName evidence="6">Calcineurin-like phosphoesterase domain-containing protein</fullName>
    </recommendedName>
</protein>
<dbReference type="InterPro" id="IPR015914">
    <property type="entry name" value="PAPs_N"/>
</dbReference>
<dbReference type="Gene3D" id="2.60.40.380">
    <property type="entry name" value="Purple acid phosphatase-like, N-terminal"/>
    <property type="match status" value="1"/>
</dbReference>
<evidence type="ECO:0000256" key="2">
    <source>
        <dbReference type="SAM" id="Phobius"/>
    </source>
</evidence>
<evidence type="ECO:0000259" key="3">
    <source>
        <dbReference type="Pfam" id="PF00149"/>
    </source>
</evidence>
<dbReference type="PANTHER" id="PTHR22953:SF153">
    <property type="entry name" value="PURPLE ACID PHOSPHATASE"/>
    <property type="match status" value="1"/>
</dbReference>
<dbReference type="GO" id="GO:0003993">
    <property type="term" value="F:acid phosphatase activity"/>
    <property type="evidence" value="ECO:0007669"/>
    <property type="project" value="InterPro"/>
</dbReference>
<dbReference type="SUPFAM" id="SSF49363">
    <property type="entry name" value="Purple acid phosphatase, N-terminal domain"/>
    <property type="match status" value="1"/>
</dbReference>
<proteinExistence type="predicted"/>
<dbReference type="Pfam" id="PF00149">
    <property type="entry name" value="Metallophos"/>
    <property type="match status" value="1"/>
</dbReference>
<accession>X1RGL4</accession>
<keyword evidence="2" id="KW-1133">Transmembrane helix</keyword>
<dbReference type="InterPro" id="IPR008963">
    <property type="entry name" value="Purple_acid_Pase-like_N"/>
</dbReference>
<dbReference type="GO" id="GO:0046872">
    <property type="term" value="F:metal ion binding"/>
    <property type="evidence" value="ECO:0007669"/>
    <property type="project" value="InterPro"/>
</dbReference>
<reference evidence="5" key="1">
    <citation type="journal article" date="2014" name="Front. Microbiol.">
        <title>High frequency of phylogenetically diverse reductive dehalogenase-homologous genes in deep subseafloor sedimentary metagenomes.</title>
        <authorList>
            <person name="Kawai M."/>
            <person name="Futagami T."/>
            <person name="Toyoda A."/>
            <person name="Takaki Y."/>
            <person name="Nishi S."/>
            <person name="Hori S."/>
            <person name="Arai W."/>
            <person name="Tsubouchi T."/>
            <person name="Morono Y."/>
            <person name="Uchiyama I."/>
            <person name="Ito T."/>
            <person name="Fujiyama A."/>
            <person name="Inagaki F."/>
            <person name="Takami H."/>
        </authorList>
    </citation>
    <scope>NUCLEOTIDE SEQUENCE</scope>
    <source>
        <strain evidence="5">Expedition CK06-06</strain>
    </source>
</reference>
<feature type="transmembrane region" description="Helical" evidence="2">
    <location>
        <begin position="327"/>
        <end position="350"/>
    </location>
</feature>
<name>X1RGL4_9ZZZZ</name>
<feature type="domain" description="Calcineurin-like phosphoesterase" evidence="3">
    <location>
        <begin position="95"/>
        <end position="264"/>
    </location>
</feature>
<keyword evidence="1" id="KW-0732">Signal</keyword>
<evidence type="ECO:0008006" key="6">
    <source>
        <dbReference type="Google" id="ProtNLM"/>
    </source>
</evidence>
<dbReference type="AlphaFoldDB" id="X1RGL4"/>
<dbReference type="Gene3D" id="3.60.21.10">
    <property type="match status" value="1"/>
</dbReference>
<keyword evidence="2" id="KW-0812">Transmembrane</keyword>
<sequence>IRLIPYNNLNNSIIIMYHSSIYSNESFVEYYSNYNMKQSFKSIFNVSNVSETYVYNVKIKELTPNTIYYYQINLNNEKREIMSFKTISNDFKKLNILVIADTQGIDKFNNIYDKPIINKLYYIKSNKYDMIIHEGDIISHGNNQREWNNYFEKMEFIHSKKVCLFTQGNHDTMNIYNNIITEYSYIKEFGNLVSIICLNTELDVNNDLVYNYLNNSNVFKHKIVFFHKPIFNNRIKRKNLDNNWSYYFNLSNVNIVFNGHNHWYEKLLINNTFYITCPSLIGSLKDSKFHNKTNELISFKNEYGFILMEITNNNIKIDVIFYKKGNYVSIIPITIFIIGLNSIILYYFYLDSKIPD</sequence>
<feature type="non-terminal residue" evidence="5">
    <location>
        <position position="1"/>
    </location>
</feature>
<dbReference type="InterPro" id="IPR029052">
    <property type="entry name" value="Metallo-depent_PP-like"/>
</dbReference>
<evidence type="ECO:0000313" key="5">
    <source>
        <dbReference type="EMBL" id="GAI62290.1"/>
    </source>
</evidence>
<dbReference type="InterPro" id="IPR004843">
    <property type="entry name" value="Calcineurin-like_PHP"/>
</dbReference>
<dbReference type="SUPFAM" id="SSF56300">
    <property type="entry name" value="Metallo-dependent phosphatases"/>
    <property type="match status" value="1"/>
</dbReference>
<keyword evidence="2" id="KW-0472">Membrane</keyword>
<dbReference type="PANTHER" id="PTHR22953">
    <property type="entry name" value="ACID PHOSPHATASE RELATED"/>
    <property type="match status" value="1"/>
</dbReference>